<gene>
    <name evidence="5" type="ORF">SAMN04488003_101153</name>
</gene>
<evidence type="ECO:0000313" key="6">
    <source>
        <dbReference type="Proteomes" id="UP000199585"/>
    </source>
</evidence>
<dbReference type="EMBL" id="FOCI01000001">
    <property type="protein sequence ID" value="SEM44860.1"/>
    <property type="molecule type" value="Genomic_DNA"/>
</dbReference>
<accession>A0A1H7YFG8</accession>
<dbReference type="InterPro" id="IPR005143">
    <property type="entry name" value="TF_LuxR_autoind-bd_dom"/>
</dbReference>
<keyword evidence="2" id="KW-0238">DNA-binding</keyword>
<dbReference type="InterPro" id="IPR036693">
    <property type="entry name" value="TF_LuxR_autoind-bd_dom_sf"/>
</dbReference>
<reference evidence="5 6" key="1">
    <citation type="submission" date="2016-10" db="EMBL/GenBank/DDBJ databases">
        <authorList>
            <person name="de Groot N.N."/>
        </authorList>
    </citation>
    <scope>NUCLEOTIDE SEQUENCE [LARGE SCALE GENOMIC DNA]</scope>
    <source>
        <strain evidence="5 6">DSM 16213</strain>
    </source>
</reference>
<keyword evidence="3" id="KW-0804">Transcription</keyword>
<evidence type="ECO:0000256" key="3">
    <source>
        <dbReference type="ARBA" id="ARBA00023163"/>
    </source>
</evidence>
<dbReference type="AlphaFoldDB" id="A0A1H7YFG8"/>
<feature type="domain" description="Transcription factor LuxR-like autoinducer-binding" evidence="4">
    <location>
        <begin position="33"/>
        <end position="131"/>
    </location>
</feature>
<keyword evidence="1" id="KW-0805">Transcription regulation</keyword>
<dbReference type="Proteomes" id="UP000199585">
    <property type="component" value="Unassembled WGS sequence"/>
</dbReference>
<dbReference type="SUPFAM" id="SSF75516">
    <property type="entry name" value="Pheromone-binding domain of LuxR-like quorum-sensing transcription factors"/>
    <property type="match status" value="1"/>
</dbReference>
<keyword evidence="6" id="KW-1185">Reference proteome</keyword>
<sequence length="167" mass="17685">MTRAMTLDDTMRMACTLAPAGVALGLHVGFAAPRFLLQTYPRAWTQIYSGESLAVTDPTIHWGFAHTGACRWSALPAPVGGVLSRAADHGLRFGVVCAVAQGGGRSLGSFARSDRELTAPETAQALQILTDLHTLALNVDTLSPAEAARLRQWSGDSTIAPQTFTAH</sequence>
<dbReference type="GO" id="GO:0003677">
    <property type="term" value="F:DNA binding"/>
    <property type="evidence" value="ECO:0007669"/>
    <property type="project" value="UniProtKB-KW"/>
</dbReference>
<evidence type="ECO:0000259" key="4">
    <source>
        <dbReference type="Pfam" id="PF03472"/>
    </source>
</evidence>
<organism evidence="5 6">
    <name type="scientific">Loktanella fryxellensis</name>
    <dbReference type="NCBI Taxonomy" id="245187"/>
    <lineage>
        <taxon>Bacteria</taxon>
        <taxon>Pseudomonadati</taxon>
        <taxon>Pseudomonadota</taxon>
        <taxon>Alphaproteobacteria</taxon>
        <taxon>Rhodobacterales</taxon>
        <taxon>Roseobacteraceae</taxon>
        <taxon>Loktanella</taxon>
    </lineage>
</organism>
<evidence type="ECO:0000313" key="5">
    <source>
        <dbReference type="EMBL" id="SEM44860.1"/>
    </source>
</evidence>
<dbReference type="OrthoDB" id="7826109at2"/>
<proteinExistence type="predicted"/>
<protein>
    <submittedName>
        <fullName evidence="5">LuxR family transcriptional regulator</fullName>
    </submittedName>
</protein>
<evidence type="ECO:0000256" key="2">
    <source>
        <dbReference type="ARBA" id="ARBA00023125"/>
    </source>
</evidence>
<dbReference type="STRING" id="245187.SAMN04488003_101153"/>
<evidence type="ECO:0000256" key="1">
    <source>
        <dbReference type="ARBA" id="ARBA00023015"/>
    </source>
</evidence>
<dbReference type="RefSeq" id="WP_089897684.1">
    <property type="nucleotide sequence ID" value="NZ_FOCI01000001.1"/>
</dbReference>
<dbReference type="Pfam" id="PF03472">
    <property type="entry name" value="Autoind_bind"/>
    <property type="match status" value="1"/>
</dbReference>
<name>A0A1H7YFG8_9RHOB</name>
<dbReference type="Gene3D" id="3.30.450.80">
    <property type="entry name" value="Transcription factor LuxR-like, autoinducer-binding domain"/>
    <property type="match status" value="1"/>
</dbReference>